<dbReference type="Proteomes" id="UP000788153">
    <property type="component" value="Unassembled WGS sequence"/>
</dbReference>
<name>A0ABX0U2R0_9SPHN</name>
<dbReference type="EMBL" id="JAASQP010000001">
    <property type="protein sequence ID" value="NIJ23607.1"/>
    <property type="molecule type" value="Genomic_DNA"/>
</dbReference>
<evidence type="ECO:0000313" key="2">
    <source>
        <dbReference type="EMBL" id="NIJ23607.1"/>
    </source>
</evidence>
<dbReference type="Pfam" id="PF14014">
    <property type="entry name" value="DUF4230"/>
    <property type="match status" value="1"/>
</dbReference>
<evidence type="ECO:0000256" key="1">
    <source>
        <dbReference type="SAM" id="MobiDB-lite"/>
    </source>
</evidence>
<gene>
    <name evidence="2" type="ORF">FHT01_001149</name>
</gene>
<accession>A0ABX0U2R0</accession>
<dbReference type="InterPro" id="IPR025324">
    <property type="entry name" value="DUF4230"/>
</dbReference>
<protein>
    <recommendedName>
        <fullName evidence="4">DUF4230 domain-containing protein</fullName>
    </recommendedName>
</protein>
<organism evidence="2 3">
    <name type="scientific">Sphingomonas japonica</name>
    <dbReference type="NCBI Taxonomy" id="511662"/>
    <lineage>
        <taxon>Bacteria</taxon>
        <taxon>Pseudomonadati</taxon>
        <taxon>Pseudomonadota</taxon>
        <taxon>Alphaproteobacteria</taxon>
        <taxon>Sphingomonadales</taxon>
        <taxon>Sphingomonadaceae</taxon>
        <taxon>Sphingomonas</taxon>
    </lineage>
</organism>
<feature type="region of interest" description="Disordered" evidence="1">
    <location>
        <begin position="211"/>
        <end position="234"/>
    </location>
</feature>
<evidence type="ECO:0000313" key="3">
    <source>
        <dbReference type="Proteomes" id="UP000788153"/>
    </source>
</evidence>
<comment type="caution">
    <text evidence="2">The sequence shown here is derived from an EMBL/GenBank/DDBJ whole genome shotgun (WGS) entry which is preliminary data.</text>
</comment>
<proteinExistence type="predicted"/>
<evidence type="ECO:0008006" key="4">
    <source>
        <dbReference type="Google" id="ProtNLM"/>
    </source>
</evidence>
<dbReference type="RefSeq" id="WP_140231244.1">
    <property type="nucleotide sequence ID" value="NZ_BAAAEV010000001.1"/>
</dbReference>
<keyword evidence="3" id="KW-1185">Reference proteome</keyword>
<sequence>MNRSLIQTLVAVAITIAVCLAAFALYQRYTEEYVVTPEPETGEAVTQVVAARLSGASALKVAELSGTIQSVASDVRGFGMLRSDQVVKAPFSVDYFIDASAIGADDLEWVEASRTLIVNAPDVTVAKPNVDESARTLVRTKGVFVTREAGEQLSQRTSQAAQAKARSEAASPQRLAQARENGRRALASLLGAPLGTLGYGDARVVVTFPAERPSRSRERWDVSRAPADVVGNAR</sequence>
<reference evidence="2 3" key="1">
    <citation type="submission" date="2020-03" db="EMBL/GenBank/DDBJ databases">
        <title>Genomic Encyclopedia of Type Strains, Phase IV (KMG-IV): sequencing the most valuable type-strain genomes for metagenomic binning, comparative biology and taxonomic classification.</title>
        <authorList>
            <person name="Goeker M."/>
        </authorList>
    </citation>
    <scope>NUCLEOTIDE SEQUENCE [LARGE SCALE GENOMIC DNA]</scope>
    <source>
        <strain evidence="2 3">DSM 22753</strain>
    </source>
</reference>
<feature type="compositionally biased region" description="Basic and acidic residues" evidence="1">
    <location>
        <begin position="212"/>
        <end position="222"/>
    </location>
</feature>